<feature type="domain" description="Phosphatidic acid phosphatase type 2/haloperoxidase" evidence="8">
    <location>
        <begin position="91"/>
        <end position="203"/>
    </location>
</feature>
<dbReference type="RefSeq" id="WP_163610641.1">
    <property type="nucleotide sequence ID" value="NZ_JAAGWB010000017.1"/>
</dbReference>
<evidence type="ECO:0000256" key="1">
    <source>
        <dbReference type="ARBA" id="ARBA00004651"/>
    </source>
</evidence>
<dbReference type="AlphaFoldDB" id="A0A6P0H6J8"/>
<feature type="transmembrane region" description="Helical" evidence="7">
    <location>
        <begin position="90"/>
        <end position="108"/>
    </location>
</feature>
<evidence type="ECO:0000256" key="4">
    <source>
        <dbReference type="ARBA" id="ARBA00022801"/>
    </source>
</evidence>
<evidence type="ECO:0000256" key="6">
    <source>
        <dbReference type="ARBA" id="ARBA00023136"/>
    </source>
</evidence>
<organism evidence="10 12">
    <name type="scientific">Modestobacter muralis</name>
    <dbReference type="NCBI Taxonomy" id="1608614"/>
    <lineage>
        <taxon>Bacteria</taxon>
        <taxon>Bacillati</taxon>
        <taxon>Actinomycetota</taxon>
        <taxon>Actinomycetes</taxon>
        <taxon>Geodermatophilales</taxon>
        <taxon>Geodermatophilaceae</taxon>
        <taxon>Modestobacter</taxon>
    </lineage>
</organism>
<dbReference type="Gene3D" id="1.20.144.10">
    <property type="entry name" value="Phosphatidic acid phosphatase type 2/haloperoxidase"/>
    <property type="match status" value="1"/>
</dbReference>
<dbReference type="InterPro" id="IPR000326">
    <property type="entry name" value="PAP2/HPO"/>
</dbReference>
<dbReference type="CDD" id="cd03392">
    <property type="entry name" value="PAP2_like_2"/>
    <property type="match status" value="1"/>
</dbReference>
<keyword evidence="5 7" id="KW-1133">Transmembrane helix</keyword>
<evidence type="ECO:0000313" key="9">
    <source>
        <dbReference type="EMBL" id="NEK94177.1"/>
    </source>
</evidence>
<protein>
    <submittedName>
        <fullName evidence="10">Phosphatase PAP2 family protein</fullName>
    </submittedName>
</protein>
<keyword evidence="6 7" id="KW-0472">Membrane</keyword>
<dbReference type="GO" id="GO:0005886">
    <property type="term" value="C:plasma membrane"/>
    <property type="evidence" value="ECO:0007669"/>
    <property type="project" value="UniProtKB-SubCell"/>
</dbReference>
<comment type="subcellular location">
    <subcellularLocation>
        <location evidence="1">Cell membrane</location>
        <topology evidence="1">Multi-pass membrane protein</topology>
    </subcellularLocation>
</comment>
<name>A0A6P0H6J8_9ACTN</name>
<evidence type="ECO:0000313" key="10">
    <source>
        <dbReference type="EMBL" id="NEN50945.1"/>
    </source>
</evidence>
<evidence type="ECO:0000256" key="2">
    <source>
        <dbReference type="ARBA" id="ARBA00022475"/>
    </source>
</evidence>
<comment type="caution">
    <text evidence="10">The sequence shown here is derived from an EMBL/GenBank/DDBJ whole genome shotgun (WGS) entry which is preliminary data.</text>
</comment>
<evidence type="ECO:0000313" key="12">
    <source>
        <dbReference type="Proteomes" id="UP000471152"/>
    </source>
</evidence>
<evidence type="ECO:0000259" key="8">
    <source>
        <dbReference type="SMART" id="SM00014"/>
    </source>
</evidence>
<reference evidence="9 11" key="1">
    <citation type="submission" date="2020-01" db="EMBL/GenBank/DDBJ databases">
        <title>the WGS Modestobacter muralis CPCC 204518.</title>
        <authorList>
            <person name="Jiang Z."/>
        </authorList>
    </citation>
    <scope>NUCLEOTIDE SEQUENCE [LARGE SCALE GENOMIC DNA]</scope>
    <source>
        <strain evidence="9 11">DSM 100205</strain>
    </source>
</reference>
<reference evidence="10 12" key="2">
    <citation type="submission" date="2020-02" db="EMBL/GenBank/DDBJ databases">
        <title>The WGS of Modestobacter muralis DSM 100205.</title>
        <authorList>
            <person name="Jiang Z."/>
        </authorList>
    </citation>
    <scope>NUCLEOTIDE SEQUENCE [LARGE SCALE GENOMIC DNA]</scope>
    <source>
        <strain evidence="10 12">DSM 100205</strain>
    </source>
</reference>
<sequence>MHTARPGRPTAVVALCVTVLALLGWAVAAGSGPVLRVDRAVSRALYAGDDRSGLHEAVLQVATAPGSSAFRGVVVLATLVWLVRRRALRTAGWVLVATALVGPLTTLLKELVGRPRPQFAGGGAELDSLSFPSGHASGVATLVTVALVVAWPLLAPAGRRRALLAGVLLALLVGCTRMWLGVHFLSDVVGGWALGVAWSLLVALAARAWPGRLTG</sequence>
<evidence type="ECO:0000256" key="7">
    <source>
        <dbReference type="SAM" id="Phobius"/>
    </source>
</evidence>
<dbReference type="Proteomes" id="UP000468828">
    <property type="component" value="Unassembled WGS sequence"/>
</dbReference>
<dbReference type="PANTHER" id="PTHR14969">
    <property type="entry name" value="SPHINGOSINE-1-PHOSPHATE PHOSPHOHYDROLASE"/>
    <property type="match status" value="1"/>
</dbReference>
<feature type="transmembrane region" description="Helical" evidence="7">
    <location>
        <begin position="192"/>
        <end position="209"/>
    </location>
</feature>
<dbReference type="EMBL" id="JAAGWB010000017">
    <property type="protein sequence ID" value="NEN50945.1"/>
    <property type="molecule type" value="Genomic_DNA"/>
</dbReference>
<feature type="transmembrane region" description="Helical" evidence="7">
    <location>
        <begin position="57"/>
        <end position="83"/>
    </location>
</feature>
<keyword evidence="2" id="KW-1003">Cell membrane</keyword>
<feature type="transmembrane region" description="Helical" evidence="7">
    <location>
        <begin position="136"/>
        <end position="155"/>
    </location>
</feature>
<dbReference type="SUPFAM" id="SSF48317">
    <property type="entry name" value="Acid phosphatase/Vanadium-dependent haloperoxidase"/>
    <property type="match status" value="1"/>
</dbReference>
<dbReference type="Pfam" id="PF01569">
    <property type="entry name" value="PAP2"/>
    <property type="match status" value="1"/>
</dbReference>
<dbReference type="InterPro" id="IPR036938">
    <property type="entry name" value="PAP2/HPO_sf"/>
</dbReference>
<dbReference type="EMBL" id="JAAGWH010000017">
    <property type="protein sequence ID" value="NEK94177.1"/>
    <property type="molecule type" value="Genomic_DNA"/>
</dbReference>
<keyword evidence="4" id="KW-0378">Hydrolase</keyword>
<dbReference type="SMART" id="SM00014">
    <property type="entry name" value="acidPPc"/>
    <property type="match status" value="1"/>
</dbReference>
<gene>
    <name evidence="10" type="ORF">G3R41_08320</name>
    <name evidence="9" type="ORF">GCU67_08315</name>
</gene>
<evidence type="ECO:0000256" key="3">
    <source>
        <dbReference type="ARBA" id="ARBA00022692"/>
    </source>
</evidence>
<keyword evidence="11" id="KW-1185">Reference proteome</keyword>
<dbReference type="PANTHER" id="PTHR14969:SF62">
    <property type="entry name" value="DECAPRENYLPHOSPHORYL-5-PHOSPHORIBOSE PHOSPHATASE RV3807C-RELATED"/>
    <property type="match status" value="1"/>
</dbReference>
<evidence type="ECO:0000256" key="5">
    <source>
        <dbReference type="ARBA" id="ARBA00022989"/>
    </source>
</evidence>
<feature type="transmembrane region" description="Helical" evidence="7">
    <location>
        <begin position="162"/>
        <end position="180"/>
    </location>
</feature>
<dbReference type="GO" id="GO:0016787">
    <property type="term" value="F:hydrolase activity"/>
    <property type="evidence" value="ECO:0007669"/>
    <property type="project" value="UniProtKB-KW"/>
</dbReference>
<dbReference type="Proteomes" id="UP000471152">
    <property type="component" value="Unassembled WGS sequence"/>
</dbReference>
<keyword evidence="3 7" id="KW-0812">Transmembrane</keyword>
<proteinExistence type="predicted"/>
<accession>A0A6P0H6J8</accession>
<evidence type="ECO:0000313" key="11">
    <source>
        <dbReference type="Proteomes" id="UP000468828"/>
    </source>
</evidence>